<dbReference type="Proteomes" id="UP000284660">
    <property type="component" value="Unassembled WGS sequence"/>
</dbReference>
<gene>
    <name evidence="1" type="ORF">DW782_16620</name>
</gene>
<dbReference type="EMBL" id="QSJN01000011">
    <property type="protein sequence ID" value="RHD72477.1"/>
    <property type="molecule type" value="Genomic_DNA"/>
</dbReference>
<reference evidence="1 2" key="1">
    <citation type="submission" date="2018-08" db="EMBL/GenBank/DDBJ databases">
        <title>A genome reference for cultivated species of the human gut microbiota.</title>
        <authorList>
            <person name="Zou Y."/>
            <person name="Xue W."/>
            <person name="Luo G."/>
        </authorList>
    </citation>
    <scope>NUCLEOTIDE SEQUENCE [LARGE SCALE GENOMIC DNA]</scope>
    <source>
        <strain evidence="1 2">AM30-4</strain>
    </source>
</reference>
<evidence type="ECO:0000313" key="2">
    <source>
        <dbReference type="Proteomes" id="UP000284660"/>
    </source>
</evidence>
<proteinExistence type="predicted"/>
<sequence length="78" mass="9428">MDSRKEKIKQELNLSDQEYDFLEKYQSMKLSQRFGDVFDRLKNDKSKAIYTHDGSIQLFYIQGKRVDKAKWEKLHHDS</sequence>
<name>A0A3R6FKA6_PARDI</name>
<dbReference type="AlphaFoldDB" id="A0A3R6FKA6"/>
<evidence type="ECO:0000313" key="1">
    <source>
        <dbReference type="EMBL" id="RHD72477.1"/>
    </source>
</evidence>
<protein>
    <submittedName>
        <fullName evidence="1">Uncharacterized protein</fullName>
    </submittedName>
</protein>
<comment type="caution">
    <text evidence="1">The sequence shown here is derived from an EMBL/GenBank/DDBJ whole genome shotgun (WGS) entry which is preliminary data.</text>
</comment>
<dbReference type="RefSeq" id="WP_122115001.1">
    <property type="nucleotide sequence ID" value="NZ_JAQFBS010000015.1"/>
</dbReference>
<accession>A0A3R6FKA6</accession>
<organism evidence="1 2">
    <name type="scientific">Parabacteroides distasonis</name>
    <dbReference type="NCBI Taxonomy" id="823"/>
    <lineage>
        <taxon>Bacteria</taxon>
        <taxon>Pseudomonadati</taxon>
        <taxon>Bacteroidota</taxon>
        <taxon>Bacteroidia</taxon>
        <taxon>Bacteroidales</taxon>
        <taxon>Tannerellaceae</taxon>
        <taxon>Parabacteroides</taxon>
    </lineage>
</organism>